<evidence type="ECO:0000313" key="1">
    <source>
        <dbReference type="EMBL" id="MFD1000195.1"/>
    </source>
</evidence>
<evidence type="ECO:0000313" key="2">
    <source>
        <dbReference type="Proteomes" id="UP001597112"/>
    </source>
</evidence>
<sequence length="146" mass="16854">MNVVKLIPLICIVVCCSTKNDFSLQGSWTRKSFLSVTDKIKTEGLTKYTFYDNGKYVYKTIGDDIVLTVEGHYKLISHNDSTSHQLLLLIPPAMVNSLNDTIREFKVFEVLKLNEDEMVLLHQTQLISNDSVRSKFYNKKELFVRE</sequence>
<dbReference type="RefSeq" id="WP_377579592.1">
    <property type="nucleotide sequence ID" value="NZ_JBHTKA010000003.1"/>
</dbReference>
<organism evidence="1 2">
    <name type="scientific">Ohtaekwangia kribbensis</name>
    <dbReference type="NCBI Taxonomy" id="688913"/>
    <lineage>
        <taxon>Bacteria</taxon>
        <taxon>Pseudomonadati</taxon>
        <taxon>Bacteroidota</taxon>
        <taxon>Cytophagia</taxon>
        <taxon>Cytophagales</taxon>
        <taxon>Fulvivirgaceae</taxon>
        <taxon>Ohtaekwangia</taxon>
    </lineage>
</organism>
<comment type="caution">
    <text evidence="1">The sequence shown here is derived from an EMBL/GenBank/DDBJ whole genome shotgun (WGS) entry which is preliminary data.</text>
</comment>
<gene>
    <name evidence="1" type="ORF">ACFQ21_12810</name>
</gene>
<keyword evidence="2" id="KW-1185">Reference proteome</keyword>
<dbReference type="Proteomes" id="UP001597112">
    <property type="component" value="Unassembled WGS sequence"/>
</dbReference>
<name>A0ABW3K1U0_9BACT</name>
<reference evidence="2" key="1">
    <citation type="journal article" date="2019" name="Int. J. Syst. Evol. Microbiol.">
        <title>The Global Catalogue of Microorganisms (GCM) 10K type strain sequencing project: providing services to taxonomists for standard genome sequencing and annotation.</title>
        <authorList>
            <consortium name="The Broad Institute Genomics Platform"/>
            <consortium name="The Broad Institute Genome Sequencing Center for Infectious Disease"/>
            <person name="Wu L."/>
            <person name="Ma J."/>
        </authorList>
    </citation>
    <scope>NUCLEOTIDE SEQUENCE [LARGE SCALE GENOMIC DNA]</scope>
    <source>
        <strain evidence="2">CCUG 58938</strain>
    </source>
</reference>
<protein>
    <recommendedName>
        <fullName evidence="3">Lipocalin-like domain-containing protein</fullName>
    </recommendedName>
</protein>
<proteinExistence type="predicted"/>
<dbReference type="EMBL" id="JBHTKA010000003">
    <property type="protein sequence ID" value="MFD1000195.1"/>
    <property type="molecule type" value="Genomic_DNA"/>
</dbReference>
<accession>A0ABW3K1U0</accession>
<evidence type="ECO:0008006" key="3">
    <source>
        <dbReference type="Google" id="ProtNLM"/>
    </source>
</evidence>